<evidence type="ECO:0000313" key="2">
    <source>
        <dbReference type="Proteomes" id="UP001175000"/>
    </source>
</evidence>
<dbReference type="Proteomes" id="UP001175000">
    <property type="component" value="Unassembled WGS sequence"/>
</dbReference>
<protein>
    <submittedName>
        <fullName evidence="1">Uncharacterized protein</fullName>
    </submittedName>
</protein>
<gene>
    <name evidence="1" type="ORF">B0T14DRAFT_568219</name>
</gene>
<proteinExistence type="predicted"/>
<dbReference type="AlphaFoldDB" id="A0AA39WJU7"/>
<accession>A0AA39WJU7</accession>
<name>A0AA39WJU7_9PEZI</name>
<comment type="caution">
    <text evidence="1">The sequence shown here is derived from an EMBL/GenBank/DDBJ whole genome shotgun (WGS) entry which is preliminary data.</text>
</comment>
<dbReference type="EMBL" id="JAULSU010000005">
    <property type="protein sequence ID" value="KAK0616635.1"/>
    <property type="molecule type" value="Genomic_DNA"/>
</dbReference>
<evidence type="ECO:0000313" key="1">
    <source>
        <dbReference type="EMBL" id="KAK0616635.1"/>
    </source>
</evidence>
<sequence>MIFALTSVDATCTFLTSPRRPLIQKFRQQLDKFTRERGSKPSDQVLHNFAADLLEKAVPLIFPERIEWRKDIPDRCRTCFTLQFGQFQEVMKYLVENPHVGGPALVRYFQSADSAPDWAGPSDPLGYVLDVQHTLYSLVEVSDGCGFPGPRENLGEPSCGSCGKEDGHFCTRPTTIAFKFPHCTDEPRVRVTFPGFLRDGQPWVLDVEVCYHGKFLASVVRVPEHERQAVVRVVIPHGVANKNYIYDKYRE</sequence>
<organism evidence="1 2">
    <name type="scientific">Immersiella caudata</name>
    <dbReference type="NCBI Taxonomy" id="314043"/>
    <lineage>
        <taxon>Eukaryota</taxon>
        <taxon>Fungi</taxon>
        <taxon>Dikarya</taxon>
        <taxon>Ascomycota</taxon>
        <taxon>Pezizomycotina</taxon>
        <taxon>Sordariomycetes</taxon>
        <taxon>Sordariomycetidae</taxon>
        <taxon>Sordariales</taxon>
        <taxon>Lasiosphaeriaceae</taxon>
        <taxon>Immersiella</taxon>
    </lineage>
</organism>
<reference evidence="1" key="1">
    <citation type="submission" date="2023-06" db="EMBL/GenBank/DDBJ databases">
        <title>Genome-scale phylogeny and comparative genomics of the fungal order Sordariales.</title>
        <authorList>
            <consortium name="Lawrence Berkeley National Laboratory"/>
            <person name="Hensen N."/>
            <person name="Bonometti L."/>
            <person name="Westerberg I."/>
            <person name="Brannstrom I.O."/>
            <person name="Guillou S."/>
            <person name="Cros-Aarteil S."/>
            <person name="Calhoun S."/>
            <person name="Haridas S."/>
            <person name="Kuo A."/>
            <person name="Mondo S."/>
            <person name="Pangilinan J."/>
            <person name="Riley R."/>
            <person name="Labutti K."/>
            <person name="Andreopoulos B."/>
            <person name="Lipzen A."/>
            <person name="Chen C."/>
            <person name="Yanf M."/>
            <person name="Daum C."/>
            <person name="Ng V."/>
            <person name="Clum A."/>
            <person name="Steindorff A."/>
            <person name="Ohm R."/>
            <person name="Martin F."/>
            <person name="Silar P."/>
            <person name="Natvig D."/>
            <person name="Lalanne C."/>
            <person name="Gautier V."/>
            <person name="Ament-Velasquez S.L."/>
            <person name="Kruys A."/>
            <person name="Hutchinson M.I."/>
            <person name="Powell A.J."/>
            <person name="Barry K."/>
            <person name="Miller A.N."/>
            <person name="Grigoriev I.V."/>
            <person name="Debuchy R."/>
            <person name="Gladieux P."/>
            <person name="Thoren M.H."/>
            <person name="Johannesson H."/>
        </authorList>
    </citation>
    <scope>NUCLEOTIDE SEQUENCE</scope>
    <source>
        <strain evidence="1">CBS 606.72</strain>
    </source>
</reference>
<keyword evidence="2" id="KW-1185">Reference proteome</keyword>